<evidence type="ECO:0000313" key="3">
    <source>
        <dbReference type="EMBL" id="VTJ73297.1"/>
    </source>
</evidence>
<organism evidence="3 4">
    <name type="scientific">Marmota monax</name>
    <name type="common">Woodchuck</name>
    <dbReference type="NCBI Taxonomy" id="9995"/>
    <lineage>
        <taxon>Eukaryota</taxon>
        <taxon>Metazoa</taxon>
        <taxon>Chordata</taxon>
        <taxon>Craniata</taxon>
        <taxon>Vertebrata</taxon>
        <taxon>Euteleostomi</taxon>
        <taxon>Mammalia</taxon>
        <taxon>Eutheria</taxon>
        <taxon>Euarchontoglires</taxon>
        <taxon>Glires</taxon>
        <taxon>Rodentia</taxon>
        <taxon>Sciuromorpha</taxon>
        <taxon>Sciuridae</taxon>
        <taxon>Xerinae</taxon>
        <taxon>Marmotini</taxon>
        <taxon>Marmota</taxon>
    </lineage>
</organism>
<feature type="transmembrane region" description="Helical" evidence="1">
    <location>
        <begin position="31"/>
        <end position="50"/>
    </location>
</feature>
<reference evidence="3 4" key="1">
    <citation type="submission" date="2019-04" db="EMBL/GenBank/DDBJ databases">
        <authorList>
            <person name="Alioto T."/>
            <person name="Alioto T."/>
        </authorList>
    </citation>
    <scope>NUCLEOTIDE SEQUENCE [LARGE SCALE GENOMIC DNA]</scope>
</reference>
<evidence type="ECO:0000256" key="1">
    <source>
        <dbReference type="SAM" id="Phobius"/>
    </source>
</evidence>
<evidence type="ECO:0000313" key="4">
    <source>
        <dbReference type="Proteomes" id="UP000335636"/>
    </source>
</evidence>
<dbReference type="Proteomes" id="UP000335636">
    <property type="component" value="Unassembled WGS sequence"/>
</dbReference>
<dbReference type="EMBL" id="CABDUW010000672">
    <property type="protein sequence ID" value="VTJ73297.1"/>
    <property type="molecule type" value="Genomic_DNA"/>
</dbReference>
<keyword evidence="1" id="KW-0812">Transmembrane</keyword>
<dbReference type="Proteomes" id="UP000662637">
    <property type="component" value="Unassembled WGS sequence"/>
</dbReference>
<name>A0A5E4BUL2_MARMO</name>
<gene>
    <name evidence="2" type="ORF">GHT09_018747</name>
    <name evidence="3" type="ORF">MONAX_5E014951</name>
</gene>
<keyword evidence="1" id="KW-1133">Transmembrane helix</keyword>
<accession>A0A5E4BUL2</accession>
<sequence>MGPGASGNLLRTERAPHSALGPEVSLHAYDIGVVVTYFVFVTAVGIWSMAPNRLASYWFPPWSRWTSGQAKGIPQTEPIILTKAQNPSQTGWNGCPSLVWETSAWVEDRGWEKCRKSLSLAVSFPVVHPCKPRDHWGLLPGGKIHELVAEGRALGPSVDMRKPQASEQQGPCMPPTLCGNPWRKEDVLPRAVNCASCTKTWVQLEDGLTTTPQGRKVCLLLLELCVWLSTGS</sequence>
<keyword evidence="1" id="KW-0472">Membrane</keyword>
<dbReference type="AlphaFoldDB" id="A0A5E4BUL2"/>
<evidence type="ECO:0000313" key="2">
    <source>
        <dbReference type="EMBL" id="KAF7469773.1"/>
    </source>
</evidence>
<reference evidence="2" key="2">
    <citation type="submission" date="2020-08" db="EMBL/GenBank/DDBJ databases">
        <authorList>
            <person name="Shumante A."/>
            <person name="Zimin A.V."/>
            <person name="Puiu D."/>
            <person name="Salzberg S.L."/>
        </authorList>
    </citation>
    <scope>NUCLEOTIDE SEQUENCE</scope>
    <source>
        <strain evidence="2">WC2-LM</strain>
        <tissue evidence="2">Liver</tissue>
    </source>
</reference>
<proteinExistence type="predicted"/>
<dbReference type="EMBL" id="WJEC01007603">
    <property type="protein sequence ID" value="KAF7469773.1"/>
    <property type="molecule type" value="Genomic_DNA"/>
</dbReference>
<keyword evidence="4" id="KW-1185">Reference proteome</keyword>
<protein>
    <submittedName>
        <fullName evidence="3">Uncharacterized protein</fullName>
    </submittedName>
</protein>